<accession>A0ACA9L9C5</accession>
<dbReference type="Proteomes" id="UP000789702">
    <property type="component" value="Unassembled WGS sequence"/>
</dbReference>
<keyword evidence="2" id="KW-1185">Reference proteome</keyword>
<organism evidence="1 2">
    <name type="scientific">Dentiscutata heterogama</name>
    <dbReference type="NCBI Taxonomy" id="1316150"/>
    <lineage>
        <taxon>Eukaryota</taxon>
        <taxon>Fungi</taxon>
        <taxon>Fungi incertae sedis</taxon>
        <taxon>Mucoromycota</taxon>
        <taxon>Glomeromycotina</taxon>
        <taxon>Glomeromycetes</taxon>
        <taxon>Diversisporales</taxon>
        <taxon>Gigasporaceae</taxon>
        <taxon>Dentiscutata</taxon>
    </lineage>
</organism>
<comment type="caution">
    <text evidence="1">The sequence shown here is derived from an EMBL/GenBank/DDBJ whole genome shotgun (WGS) entry which is preliminary data.</text>
</comment>
<protein>
    <submittedName>
        <fullName evidence="1">7218_t:CDS:1</fullName>
    </submittedName>
</protein>
<reference evidence="1" key="1">
    <citation type="submission" date="2021-06" db="EMBL/GenBank/DDBJ databases">
        <authorList>
            <person name="Kallberg Y."/>
            <person name="Tangrot J."/>
            <person name="Rosling A."/>
        </authorList>
    </citation>
    <scope>NUCLEOTIDE SEQUENCE</scope>
    <source>
        <strain evidence="1">IL203A</strain>
    </source>
</reference>
<dbReference type="EMBL" id="CAJVPU010003179">
    <property type="protein sequence ID" value="CAG8514329.1"/>
    <property type="molecule type" value="Genomic_DNA"/>
</dbReference>
<evidence type="ECO:0000313" key="2">
    <source>
        <dbReference type="Proteomes" id="UP000789702"/>
    </source>
</evidence>
<evidence type="ECO:0000313" key="1">
    <source>
        <dbReference type="EMBL" id="CAG8514329.1"/>
    </source>
</evidence>
<sequence length="77" mass="8855">MEPIVITPVSTEIHVVVYDMKVVEIFELIEFDMNEEVKQYINENSENQKVFEQYIESTKSDFIVVIGACGIHTSSRA</sequence>
<proteinExistence type="predicted"/>
<name>A0ACA9L9C5_9GLOM</name>
<gene>
    <name evidence="1" type="ORF">DHETER_LOCUS3608</name>
</gene>